<evidence type="ECO:0000259" key="8">
    <source>
        <dbReference type="PROSITE" id="PS51462"/>
    </source>
</evidence>
<evidence type="ECO:0000256" key="6">
    <source>
        <dbReference type="ARBA" id="ARBA00022842"/>
    </source>
</evidence>
<dbReference type="EMBL" id="SIXI01000001">
    <property type="protein sequence ID" value="TBO33892.1"/>
    <property type="molecule type" value="Genomic_DNA"/>
</dbReference>
<dbReference type="GO" id="GO:0006742">
    <property type="term" value="P:NADP+ catabolic process"/>
    <property type="evidence" value="ECO:0007669"/>
    <property type="project" value="TreeGrafter"/>
</dbReference>
<keyword evidence="6" id="KW-0460">Magnesium</keyword>
<dbReference type="Pfam" id="PF00293">
    <property type="entry name" value="NUDIX"/>
    <property type="match status" value="1"/>
</dbReference>
<evidence type="ECO:0000256" key="7">
    <source>
        <dbReference type="ARBA" id="ARBA00023679"/>
    </source>
</evidence>
<comment type="cofactor">
    <cofactor evidence="2">
        <name>Zn(2+)</name>
        <dbReference type="ChEBI" id="CHEBI:29105"/>
    </cofactor>
</comment>
<dbReference type="InterPro" id="IPR015797">
    <property type="entry name" value="NUDIX_hydrolase-like_dom_sf"/>
</dbReference>
<name>A0A4Q9H1J4_9BURK</name>
<comment type="similarity">
    <text evidence="3">Belongs to the Nudix hydrolase family. NudC subfamily.</text>
</comment>
<evidence type="ECO:0000313" key="10">
    <source>
        <dbReference type="Proteomes" id="UP000292120"/>
    </source>
</evidence>
<accession>A0A4Q9H1J4</accession>
<comment type="catalytic activity">
    <reaction evidence="7">
        <text>a 5'-end NAD(+)-phospho-ribonucleoside in mRNA + H2O = a 5'-end phospho-adenosine-phospho-ribonucleoside in mRNA + beta-nicotinamide D-ribonucleotide + 2 H(+)</text>
        <dbReference type="Rhea" id="RHEA:60876"/>
        <dbReference type="Rhea" id="RHEA-COMP:15698"/>
        <dbReference type="Rhea" id="RHEA-COMP:15719"/>
        <dbReference type="ChEBI" id="CHEBI:14649"/>
        <dbReference type="ChEBI" id="CHEBI:15377"/>
        <dbReference type="ChEBI" id="CHEBI:15378"/>
        <dbReference type="ChEBI" id="CHEBI:144029"/>
        <dbReference type="ChEBI" id="CHEBI:144051"/>
    </reaction>
    <physiologicalReaction direction="left-to-right" evidence="7">
        <dbReference type="Rhea" id="RHEA:60877"/>
    </physiologicalReaction>
</comment>
<reference evidence="9 10" key="1">
    <citation type="submission" date="2019-02" db="EMBL/GenBank/DDBJ databases">
        <title>Aquabacterium sp. strain KMB7.</title>
        <authorList>
            <person name="Chen W.-M."/>
        </authorList>
    </citation>
    <scope>NUCLEOTIDE SEQUENCE [LARGE SCALE GENOMIC DNA]</scope>
    <source>
        <strain evidence="9 10">KMB7</strain>
    </source>
</reference>
<comment type="caution">
    <text evidence="9">The sequence shown here is derived from an EMBL/GenBank/DDBJ whole genome shotgun (WGS) entry which is preliminary data.</text>
</comment>
<feature type="domain" description="Nudix hydrolase" evidence="8">
    <location>
        <begin position="38"/>
        <end position="159"/>
    </location>
</feature>
<evidence type="ECO:0000256" key="2">
    <source>
        <dbReference type="ARBA" id="ARBA00001947"/>
    </source>
</evidence>
<sequence>MAFTFCPQCATPLVNRQEGELPRMACPDDTCGFVHWDNPTPVVAAIVEHEGELILARNKAWAVPFFALITGFLERSDPSPAEAVMREVKEELGLDAQGAHFVGHYRFERQNQIILAYHVPATGQITLGEELAEYRRIAPAKARYWPVATGLALRDWLISQGHQPQAFEVPDPRPKP</sequence>
<comment type="cofactor">
    <cofactor evidence="1">
        <name>Mg(2+)</name>
        <dbReference type="ChEBI" id="CHEBI:18420"/>
    </cofactor>
</comment>
<dbReference type="Proteomes" id="UP000292120">
    <property type="component" value="Unassembled WGS sequence"/>
</dbReference>
<gene>
    <name evidence="9" type="ORF">EYS42_00065</name>
</gene>
<dbReference type="InterPro" id="IPR000086">
    <property type="entry name" value="NUDIX_hydrolase_dom"/>
</dbReference>
<organism evidence="9 10">
    <name type="scientific">Aquabacterium lacunae</name>
    <dbReference type="NCBI Taxonomy" id="2528630"/>
    <lineage>
        <taxon>Bacteria</taxon>
        <taxon>Pseudomonadati</taxon>
        <taxon>Pseudomonadota</taxon>
        <taxon>Betaproteobacteria</taxon>
        <taxon>Burkholderiales</taxon>
        <taxon>Aquabacterium</taxon>
    </lineage>
</organism>
<evidence type="ECO:0000313" key="9">
    <source>
        <dbReference type="EMBL" id="TBO33892.1"/>
    </source>
</evidence>
<evidence type="ECO:0000256" key="5">
    <source>
        <dbReference type="ARBA" id="ARBA00022801"/>
    </source>
</evidence>
<dbReference type="GO" id="GO:0046872">
    <property type="term" value="F:metal ion binding"/>
    <property type="evidence" value="ECO:0007669"/>
    <property type="project" value="UniProtKB-KW"/>
</dbReference>
<evidence type="ECO:0000256" key="3">
    <source>
        <dbReference type="ARBA" id="ARBA00009595"/>
    </source>
</evidence>
<dbReference type="OrthoDB" id="9791656at2"/>
<keyword evidence="10" id="KW-1185">Reference proteome</keyword>
<dbReference type="AlphaFoldDB" id="A0A4Q9H1J4"/>
<dbReference type="Gene3D" id="3.90.79.10">
    <property type="entry name" value="Nucleoside Triphosphate Pyrophosphohydrolase"/>
    <property type="match status" value="1"/>
</dbReference>
<protein>
    <submittedName>
        <fullName evidence="9">NUDIX domain-containing protein</fullName>
    </submittedName>
</protein>
<dbReference type="GO" id="GO:0019677">
    <property type="term" value="P:NAD+ catabolic process"/>
    <property type="evidence" value="ECO:0007669"/>
    <property type="project" value="TreeGrafter"/>
</dbReference>
<proteinExistence type="inferred from homology"/>
<dbReference type="SUPFAM" id="SSF55811">
    <property type="entry name" value="Nudix"/>
    <property type="match status" value="1"/>
</dbReference>
<evidence type="ECO:0000256" key="1">
    <source>
        <dbReference type="ARBA" id="ARBA00001946"/>
    </source>
</evidence>
<dbReference type="PANTHER" id="PTHR42904:SF6">
    <property type="entry name" value="NAD-CAPPED RNA HYDROLASE NUDT12"/>
    <property type="match status" value="1"/>
</dbReference>
<keyword evidence="4" id="KW-0479">Metal-binding</keyword>
<dbReference type="PROSITE" id="PS51462">
    <property type="entry name" value="NUDIX"/>
    <property type="match status" value="1"/>
</dbReference>
<keyword evidence="5" id="KW-0378">Hydrolase</keyword>
<dbReference type="GO" id="GO:0005829">
    <property type="term" value="C:cytosol"/>
    <property type="evidence" value="ECO:0007669"/>
    <property type="project" value="TreeGrafter"/>
</dbReference>
<dbReference type="PANTHER" id="PTHR42904">
    <property type="entry name" value="NUDIX HYDROLASE, NUDC SUBFAMILY"/>
    <property type="match status" value="1"/>
</dbReference>
<dbReference type="RefSeq" id="WP_130965840.1">
    <property type="nucleotide sequence ID" value="NZ_SIXI01000001.1"/>
</dbReference>
<dbReference type="InterPro" id="IPR050241">
    <property type="entry name" value="NAD-cap_RNA_hydrolase_NudC"/>
</dbReference>
<evidence type="ECO:0000256" key="4">
    <source>
        <dbReference type="ARBA" id="ARBA00022723"/>
    </source>
</evidence>
<dbReference type="GO" id="GO:0035529">
    <property type="term" value="F:NADH pyrophosphatase activity"/>
    <property type="evidence" value="ECO:0007669"/>
    <property type="project" value="TreeGrafter"/>
</dbReference>